<dbReference type="Gene3D" id="3.90.550.10">
    <property type="entry name" value="Spore Coat Polysaccharide Biosynthesis Protein SpsA, Chain A"/>
    <property type="match status" value="1"/>
</dbReference>
<name>A0A926S1Y3_9SPHI</name>
<dbReference type="InterPro" id="IPR050834">
    <property type="entry name" value="Glycosyltransf_2"/>
</dbReference>
<organism evidence="2 3">
    <name type="scientific">Mucilaginibacter glaciei</name>
    <dbReference type="NCBI Taxonomy" id="2772109"/>
    <lineage>
        <taxon>Bacteria</taxon>
        <taxon>Pseudomonadati</taxon>
        <taxon>Bacteroidota</taxon>
        <taxon>Sphingobacteriia</taxon>
        <taxon>Sphingobacteriales</taxon>
        <taxon>Sphingobacteriaceae</taxon>
        <taxon>Mucilaginibacter</taxon>
    </lineage>
</organism>
<evidence type="ECO:0000313" key="2">
    <source>
        <dbReference type="EMBL" id="MBD1393297.1"/>
    </source>
</evidence>
<comment type="caution">
    <text evidence="2">The sequence shown here is derived from an EMBL/GenBank/DDBJ whole genome shotgun (WGS) entry which is preliminary data.</text>
</comment>
<gene>
    <name evidence="2" type="ORF">IDJ76_09325</name>
</gene>
<evidence type="ECO:0000313" key="3">
    <source>
        <dbReference type="Proteomes" id="UP000619078"/>
    </source>
</evidence>
<dbReference type="PANTHER" id="PTHR43685:SF2">
    <property type="entry name" value="GLYCOSYLTRANSFERASE 2-LIKE DOMAIN-CONTAINING PROTEIN"/>
    <property type="match status" value="1"/>
</dbReference>
<dbReference type="SUPFAM" id="SSF53448">
    <property type="entry name" value="Nucleotide-diphospho-sugar transferases"/>
    <property type="match status" value="1"/>
</dbReference>
<protein>
    <submittedName>
        <fullName evidence="2">Glycosyltransferase</fullName>
    </submittedName>
</protein>
<reference evidence="2" key="1">
    <citation type="submission" date="2020-09" db="EMBL/GenBank/DDBJ databases">
        <title>Novel species of Mucilaginibacter isolated from a glacier on the Tibetan Plateau.</title>
        <authorList>
            <person name="Liu Q."/>
            <person name="Xin Y.-H."/>
        </authorList>
    </citation>
    <scope>NUCLEOTIDE SEQUENCE</scope>
    <source>
        <strain evidence="2">ZB1P21</strain>
    </source>
</reference>
<sequence>MQQPTVSIIIPCYNSGQYLTDALNSVKTYPDQSILEVIIIDDGSSEQVTIDLLNKLKAEYTVLRQENKGPAAARNAGVKIAKSEFLLFLDSDNKIRKEYIEKGLTVLTSRLDISIIHGKPVFFGDTAEPRFDTGPFDLDKILKQNYIDTCVVMRKSTWQALNGQDEDRRIIGHEDWDFWIRAAEAGYQFKYLDEVLFEYRISASSLVKPSMQIGGNQTIMAYMYGKHALLVNRQYTRLYNLLNIYKDDQRRPLRSFIKFAYHKYFRK</sequence>
<dbReference type="InterPro" id="IPR001173">
    <property type="entry name" value="Glyco_trans_2-like"/>
</dbReference>
<proteinExistence type="predicted"/>
<dbReference type="InterPro" id="IPR029044">
    <property type="entry name" value="Nucleotide-diphossugar_trans"/>
</dbReference>
<accession>A0A926S1Y3</accession>
<evidence type="ECO:0000259" key="1">
    <source>
        <dbReference type="Pfam" id="PF00535"/>
    </source>
</evidence>
<dbReference type="RefSeq" id="WP_191163028.1">
    <property type="nucleotide sequence ID" value="NZ_JACWMX010000003.1"/>
</dbReference>
<dbReference type="AlphaFoldDB" id="A0A926S1Y3"/>
<dbReference type="PANTHER" id="PTHR43685">
    <property type="entry name" value="GLYCOSYLTRANSFERASE"/>
    <property type="match status" value="1"/>
</dbReference>
<dbReference type="Proteomes" id="UP000619078">
    <property type="component" value="Unassembled WGS sequence"/>
</dbReference>
<dbReference type="Pfam" id="PF00535">
    <property type="entry name" value="Glycos_transf_2"/>
    <property type="match status" value="1"/>
</dbReference>
<feature type="domain" description="Glycosyltransferase 2-like" evidence="1">
    <location>
        <begin position="7"/>
        <end position="123"/>
    </location>
</feature>
<keyword evidence="3" id="KW-1185">Reference proteome</keyword>
<dbReference type="EMBL" id="JACWMX010000003">
    <property type="protein sequence ID" value="MBD1393297.1"/>
    <property type="molecule type" value="Genomic_DNA"/>
</dbReference>